<keyword evidence="4" id="KW-0238">DNA-binding</keyword>
<keyword evidence="5" id="KW-0804">Transcription</keyword>
<dbReference type="InterPro" id="IPR013249">
    <property type="entry name" value="RNA_pol_sigma70_r4_t2"/>
</dbReference>
<dbReference type="Gene3D" id="1.10.1740.10">
    <property type="match status" value="1"/>
</dbReference>
<evidence type="ECO:0000313" key="8">
    <source>
        <dbReference type="EMBL" id="SDG38688.1"/>
    </source>
</evidence>
<evidence type="ECO:0000256" key="3">
    <source>
        <dbReference type="ARBA" id="ARBA00023082"/>
    </source>
</evidence>
<sequence length="185" mass="21380">MIQIEDDILTRCQGGDKAAFRWVVQTYQRMLFSLALKMLADEEEAKDVVQDTFVRAWTAIRNYNPQQPFASWLYTIASRLCLNRLKAVKKVAALPEDMTVLRQFASDDDNQRILENSEWVAIVRILAEGLSEKQRLVFTLCQLEGLSSEEAEQITGMDARQIKSNLYVARQTIRKRLKDLGYEED</sequence>
<dbReference type="RefSeq" id="WP_091815171.1">
    <property type="nucleotide sequence ID" value="NZ_CP091791.1"/>
</dbReference>
<evidence type="ECO:0000256" key="4">
    <source>
        <dbReference type="ARBA" id="ARBA00023125"/>
    </source>
</evidence>
<dbReference type="Pfam" id="PF08281">
    <property type="entry name" value="Sigma70_r4_2"/>
    <property type="match status" value="1"/>
</dbReference>
<keyword evidence="3" id="KW-0731">Sigma factor</keyword>
<dbReference type="STRING" id="645274.SAMN04487901_103134"/>
<dbReference type="GO" id="GO:0006352">
    <property type="term" value="P:DNA-templated transcription initiation"/>
    <property type="evidence" value="ECO:0007669"/>
    <property type="project" value="InterPro"/>
</dbReference>
<dbReference type="EMBL" id="FNCQ01000003">
    <property type="protein sequence ID" value="SDG38688.1"/>
    <property type="molecule type" value="Genomic_DNA"/>
</dbReference>
<feature type="domain" description="RNA polymerase sigma-70 region 2" evidence="6">
    <location>
        <begin position="24"/>
        <end position="87"/>
    </location>
</feature>
<keyword evidence="9" id="KW-1185">Reference proteome</keyword>
<dbReference type="AlphaFoldDB" id="A0A1G7TTS9"/>
<comment type="similarity">
    <text evidence="1">Belongs to the sigma-70 factor family. ECF subfamily.</text>
</comment>
<evidence type="ECO:0000256" key="5">
    <source>
        <dbReference type="ARBA" id="ARBA00023163"/>
    </source>
</evidence>
<dbReference type="PANTHER" id="PTHR43133">
    <property type="entry name" value="RNA POLYMERASE ECF-TYPE SIGMA FACTO"/>
    <property type="match status" value="1"/>
</dbReference>
<proteinExistence type="inferred from homology"/>
<dbReference type="InterPro" id="IPR013325">
    <property type="entry name" value="RNA_pol_sigma_r2"/>
</dbReference>
<dbReference type="PANTHER" id="PTHR43133:SF8">
    <property type="entry name" value="RNA POLYMERASE SIGMA FACTOR HI_1459-RELATED"/>
    <property type="match status" value="1"/>
</dbReference>
<dbReference type="InterPro" id="IPR007627">
    <property type="entry name" value="RNA_pol_sigma70_r2"/>
</dbReference>
<dbReference type="InterPro" id="IPR039425">
    <property type="entry name" value="RNA_pol_sigma-70-like"/>
</dbReference>
<evidence type="ECO:0000313" key="9">
    <source>
        <dbReference type="Proteomes" id="UP000198779"/>
    </source>
</evidence>
<dbReference type="InterPro" id="IPR036388">
    <property type="entry name" value="WH-like_DNA-bd_sf"/>
</dbReference>
<evidence type="ECO:0000256" key="1">
    <source>
        <dbReference type="ARBA" id="ARBA00010641"/>
    </source>
</evidence>
<reference evidence="9" key="1">
    <citation type="submission" date="2016-10" db="EMBL/GenBank/DDBJ databases">
        <authorList>
            <person name="Varghese N."/>
            <person name="Submissions S."/>
        </authorList>
    </citation>
    <scope>NUCLEOTIDE SEQUENCE [LARGE SCALE GENOMIC DNA]</scope>
    <source>
        <strain evidence="9">BP1-148</strain>
    </source>
</reference>
<evidence type="ECO:0000259" key="7">
    <source>
        <dbReference type="Pfam" id="PF08281"/>
    </source>
</evidence>
<dbReference type="Proteomes" id="UP000198779">
    <property type="component" value="Unassembled WGS sequence"/>
</dbReference>
<evidence type="ECO:0000259" key="6">
    <source>
        <dbReference type="Pfam" id="PF04542"/>
    </source>
</evidence>
<dbReference type="InterPro" id="IPR014284">
    <property type="entry name" value="RNA_pol_sigma-70_dom"/>
</dbReference>
<evidence type="ECO:0000256" key="2">
    <source>
        <dbReference type="ARBA" id="ARBA00023015"/>
    </source>
</evidence>
<feature type="domain" description="RNA polymerase sigma factor 70 region 4 type 2" evidence="7">
    <location>
        <begin position="128"/>
        <end position="172"/>
    </location>
</feature>
<dbReference type="SUPFAM" id="SSF88659">
    <property type="entry name" value="Sigma3 and sigma4 domains of RNA polymerase sigma factors"/>
    <property type="match status" value="1"/>
</dbReference>
<dbReference type="Pfam" id="PF04542">
    <property type="entry name" value="Sigma70_r2"/>
    <property type="match status" value="1"/>
</dbReference>
<dbReference type="GO" id="GO:0003677">
    <property type="term" value="F:DNA binding"/>
    <property type="evidence" value="ECO:0007669"/>
    <property type="project" value="UniProtKB-KW"/>
</dbReference>
<name>A0A1G7TTS9_9BACT</name>
<gene>
    <name evidence="8" type="ORF">SAMN04487901_103134</name>
</gene>
<dbReference type="NCBIfam" id="TIGR02937">
    <property type="entry name" value="sigma70-ECF"/>
    <property type="match status" value="1"/>
</dbReference>
<protein>
    <submittedName>
        <fullName evidence="8">RNA polymerase sigma-70 factor, ECF subfamily</fullName>
    </submittedName>
</protein>
<organism evidence="8 9">
    <name type="scientific">Prevotella communis</name>
    <dbReference type="NCBI Taxonomy" id="2913614"/>
    <lineage>
        <taxon>Bacteria</taxon>
        <taxon>Pseudomonadati</taxon>
        <taxon>Bacteroidota</taxon>
        <taxon>Bacteroidia</taxon>
        <taxon>Bacteroidales</taxon>
        <taxon>Prevotellaceae</taxon>
        <taxon>Prevotella</taxon>
    </lineage>
</organism>
<dbReference type="GO" id="GO:0016987">
    <property type="term" value="F:sigma factor activity"/>
    <property type="evidence" value="ECO:0007669"/>
    <property type="project" value="UniProtKB-KW"/>
</dbReference>
<dbReference type="Gene3D" id="1.10.10.10">
    <property type="entry name" value="Winged helix-like DNA-binding domain superfamily/Winged helix DNA-binding domain"/>
    <property type="match status" value="1"/>
</dbReference>
<keyword evidence="2" id="KW-0805">Transcription regulation</keyword>
<dbReference type="InterPro" id="IPR013324">
    <property type="entry name" value="RNA_pol_sigma_r3/r4-like"/>
</dbReference>
<accession>A0A1G7TTS9</accession>
<dbReference type="SUPFAM" id="SSF88946">
    <property type="entry name" value="Sigma2 domain of RNA polymerase sigma factors"/>
    <property type="match status" value="1"/>
</dbReference>